<dbReference type="InterPro" id="IPR001853">
    <property type="entry name" value="DSBA-like_thioredoxin_dom"/>
</dbReference>
<evidence type="ECO:0000313" key="3">
    <source>
        <dbReference type="Proteomes" id="UP000253941"/>
    </source>
</evidence>
<evidence type="ECO:0000259" key="1">
    <source>
        <dbReference type="Pfam" id="PF01323"/>
    </source>
</evidence>
<dbReference type="Proteomes" id="UP000253941">
    <property type="component" value="Unassembled WGS sequence"/>
</dbReference>
<name>A0A369TCX9_9PROT</name>
<dbReference type="CDD" id="cd03024">
    <property type="entry name" value="DsbA_FrnE"/>
    <property type="match status" value="1"/>
</dbReference>
<dbReference type="SUPFAM" id="SSF52833">
    <property type="entry name" value="Thioredoxin-like"/>
    <property type="match status" value="1"/>
</dbReference>
<keyword evidence="3" id="KW-1185">Reference proteome</keyword>
<feature type="domain" description="DSBA-like thioredoxin" evidence="1">
    <location>
        <begin position="3"/>
        <end position="198"/>
    </location>
</feature>
<evidence type="ECO:0000313" key="2">
    <source>
        <dbReference type="EMBL" id="RDD62017.1"/>
    </source>
</evidence>
<dbReference type="PANTHER" id="PTHR13887">
    <property type="entry name" value="GLUTATHIONE S-TRANSFERASE KAPPA"/>
    <property type="match status" value="1"/>
</dbReference>
<dbReference type="InterPro" id="IPR036249">
    <property type="entry name" value="Thioredoxin-like_sf"/>
</dbReference>
<accession>A0A369TCX9</accession>
<dbReference type="Gene3D" id="3.40.30.10">
    <property type="entry name" value="Glutaredoxin"/>
    <property type="match status" value="1"/>
</dbReference>
<gene>
    <name evidence="2" type="ORF">DRB17_09225</name>
</gene>
<proteinExistence type="predicted"/>
<sequence>MRIDIFSDTVCPWCFIGKRRLERALAERPQPGLTVRWRTFQLNPDMPAEGMDRRTYLERKFGGSQNAERVYGAVREAGQSEGIPFAFDRIARTPNSLKSHQLLAFAAEQGDQDPLVERLFNLYFIEGADIGDTEVLIAAAGDVGLDTAAARAFLDEGRALDLVGEEDRQARQAGIQGVPTFVFNGHYAMSGAQEPKALFQLFDLAREEATPAAE</sequence>
<dbReference type="EMBL" id="QPMH01000007">
    <property type="protein sequence ID" value="RDD62017.1"/>
    <property type="molecule type" value="Genomic_DNA"/>
</dbReference>
<reference evidence="2 3" key="1">
    <citation type="submission" date="2018-07" db="EMBL/GenBank/DDBJ databases">
        <title>Venubactetium sediminum gen. nov., sp. nov., isolated from a marine solar saltern.</title>
        <authorList>
            <person name="Wang S."/>
        </authorList>
    </citation>
    <scope>NUCLEOTIDE SEQUENCE [LARGE SCALE GENOMIC DNA]</scope>
    <source>
        <strain evidence="2 3">WD2A32</strain>
    </source>
</reference>
<comment type="caution">
    <text evidence="2">The sequence shown here is derived from an EMBL/GenBank/DDBJ whole genome shotgun (WGS) entry which is preliminary data.</text>
</comment>
<dbReference type="PANTHER" id="PTHR13887:SF41">
    <property type="entry name" value="THIOREDOXIN SUPERFAMILY PROTEIN"/>
    <property type="match status" value="1"/>
</dbReference>
<dbReference type="RefSeq" id="WP_114581915.1">
    <property type="nucleotide sequence ID" value="NZ_QPMH01000007.1"/>
</dbReference>
<organism evidence="2 3">
    <name type="scientific">Ferruginivarius sediminum</name>
    <dbReference type="NCBI Taxonomy" id="2661937"/>
    <lineage>
        <taxon>Bacteria</taxon>
        <taxon>Pseudomonadati</taxon>
        <taxon>Pseudomonadota</taxon>
        <taxon>Alphaproteobacteria</taxon>
        <taxon>Rhodospirillales</taxon>
        <taxon>Rhodospirillaceae</taxon>
        <taxon>Ferruginivarius</taxon>
    </lineage>
</organism>
<dbReference type="AlphaFoldDB" id="A0A369TCX9"/>
<protein>
    <submittedName>
        <fullName evidence="2">DsbA family oxidoreductase</fullName>
    </submittedName>
</protein>
<dbReference type="Pfam" id="PF01323">
    <property type="entry name" value="DSBA"/>
    <property type="match status" value="1"/>
</dbReference>
<dbReference type="GO" id="GO:0016491">
    <property type="term" value="F:oxidoreductase activity"/>
    <property type="evidence" value="ECO:0007669"/>
    <property type="project" value="InterPro"/>
</dbReference>